<reference evidence="2" key="1">
    <citation type="submission" date="2015-04" db="UniProtKB">
        <authorList>
            <consortium name="EnsemblPlants"/>
        </authorList>
    </citation>
    <scope>IDENTIFICATION</scope>
</reference>
<proteinExistence type="predicted"/>
<reference evidence="2" key="2">
    <citation type="submission" date="2018-05" db="EMBL/GenBank/DDBJ databases">
        <title>OpunRS2 (Oryza punctata Reference Sequence Version 2).</title>
        <authorList>
            <person name="Zhang J."/>
            <person name="Kudrna D."/>
            <person name="Lee S."/>
            <person name="Talag J."/>
            <person name="Welchert J."/>
            <person name="Wing R.A."/>
        </authorList>
    </citation>
    <scope>NUCLEOTIDE SEQUENCE [LARGE SCALE GENOMIC DNA]</scope>
</reference>
<evidence type="ECO:0000256" key="1">
    <source>
        <dbReference type="SAM" id="MobiDB-lite"/>
    </source>
</evidence>
<evidence type="ECO:0000313" key="3">
    <source>
        <dbReference type="Proteomes" id="UP000026962"/>
    </source>
</evidence>
<protein>
    <submittedName>
        <fullName evidence="2">Uncharacterized protein</fullName>
    </submittedName>
</protein>
<dbReference type="HOGENOM" id="CLU_1505780_0_0_1"/>
<sequence>MRKEAIREPPDEARPPSPAPTNDDDGRRTPSTVEPPSFPCYSLAAAPFFPHCCTAPSAPLAAPVGRGGRCCWWSPLRSPRWPLPLCSSPISPAEALDPARRRARAKDSSERQRTTIRQRTILRQTRGGAGGGVALARSIWEDGEGARSGLWREIEYGTGAVKRFNLAGFICDPRSVNGH</sequence>
<keyword evidence="3" id="KW-1185">Reference proteome</keyword>
<organism evidence="2">
    <name type="scientific">Oryza punctata</name>
    <name type="common">Red rice</name>
    <dbReference type="NCBI Taxonomy" id="4537"/>
    <lineage>
        <taxon>Eukaryota</taxon>
        <taxon>Viridiplantae</taxon>
        <taxon>Streptophyta</taxon>
        <taxon>Embryophyta</taxon>
        <taxon>Tracheophyta</taxon>
        <taxon>Spermatophyta</taxon>
        <taxon>Magnoliopsida</taxon>
        <taxon>Liliopsida</taxon>
        <taxon>Poales</taxon>
        <taxon>Poaceae</taxon>
        <taxon>BOP clade</taxon>
        <taxon>Oryzoideae</taxon>
        <taxon>Oryzeae</taxon>
        <taxon>Oryzinae</taxon>
        <taxon>Oryza</taxon>
    </lineage>
</organism>
<evidence type="ECO:0000313" key="2">
    <source>
        <dbReference type="EnsemblPlants" id="OPUNC01G25190.1"/>
    </source>
</evidence>
<dbReference type="AlphaFoldDB" id="A0A0E0JLZ1"/>
<dbReference type="Gramene" id="OPUNC01G25190.1">
    <property type="protein sequence ID" value="OPUNC01G25190.1"/>
    <property type="gene ID" value="OPUNC01G25190"/>
</dbReference>
<dbReference type="EnsemblPlants" id="OPUNC01G25190.1">
    <property type="protein sequence ID" value="OPUNC01G25190.1"/>
    <property type="gene ID" value="OPUNC01G25190"/>
</dbReference>
<dbReference type="Proteomes" id="UP000026962">
    <property type="component" value="Chromosome 1"/>
</dbReference>
<name>A0A0E0JLZ1_ORYPU</name>
<feature type="region of interest" description="Disordered" evidence="1">
    <location>
        <begin position="1"/>
        <end position="34"/>
    </location>
</feature>
<accession>A0A0E0JLZ1</accession>
<feature type="compositionally biased region" description="Basic and acidic residues" evidence="1">
    <location>
        <begin position="1"/>
        <end position="14"/>
    </location>
</feature>